<sequence>MGPDTHLEKLQNNDTPAGDGCENVLLGPHRWKCAKRGGGGGEEAERAVNIRGNGGGGWVARSPRRGYHRPTTDPPRMTDGCSRNALLKRRRSRVSKRRGTGGGWGEKVDEDGRVESSLEKGERKVNRGGRGMGRAKHRGGEGDDSGRMASAPCQPNKIGVGKREMRGHAGGRVQGLAKT</sequence>
<accession>A0ABD2J8R6</accession>
<dbReference type="EMBL" id="JBICBT010001025">
    <property type="protein sequence ID" value="KAL3087016.1"/>
    <property type="molecule type" value="Genomic_DNA"/>
</dbReference>
<evidence type="ECO:0000256" key="1">
    <source>
        <dbReference type="SAM" id="MobiDB-lite"/>
    </source>
</evidence>
<dbReference type="Proteomes" id="UP001620626">
    <property type="component" value="Unassembled WGS sequence"/>
</dbReference>
<organism evidence="2 3">
    <name type="scientific">Heterodera trifolii</name>
    <dbReference type="NCBI Taxonomy" id="157864"/>
    <lineage>
        <taxon>Eukaryota</taxon>
        <taxon>Metazoa</taxon>
        <taxon>Ecdysozoa</taxon>
        <taxon>Nematoda</taxon>
        <taxon>Chromadorea</taxon>
        <taxon>Rhabditida</taxon>
        <taxon>Tylenchina</taxon>
        <taxon>Tylenchomorpha</taxon>
        <taxon>Tylenchoidea</taxon>
        <taxon>Heteroderidae</taxon>
        <taxon>Heteroderinae</taxon>
        <taxon>Heterodera</taxon>
    </lineage>
</organism>
<comment type="caution">
    <text evidence="2">The sequence shown here is derived from an EMBL/GenBank/DDBJ whole genome shotgun (WGS) entry which is preliminary data.</text>
</comment>
<evidence type="ECO:0000313" key="2">
    <source>
        <dbReference type="EMBL" id="KAL3087016.1"/>
    </source>
</evidence>
<feature type="compositionally biased region" description="Basic and acidic residues" evidence="1">
    <location>
        <begin position="106"/>
        <end position="125"/>
    </location>
</feature>
<dbReference type="AlphaFoldDB" id="A0ABD2J8R6"/>
<keyword evidence="3" id="KW-1185">Reference proteome</keyword>
<gene>
    <name evidence="2" type="ORF">niasHT_025540</name>
</gene>
<name>A0ABD2J8R6_9BILA</name>
<proteinExistence type="predicted"/>
<evidence type="ECO:0000313" key="3">
    <source>
        <dbReference type="Proteomes" id="UP001620626"/>
    </source>
</evidence>
<protein>
    <submittedName>
        <fullName evidence="2">Uncharacterized protein</fullName>
    </submittedName>
</protein>
<reference evidence="2 3" key="1">
    <citation type="submission" date="2024-10" db="EMBL/GenBank/DDBJ databases">
        <authorList>
            <person name="Kim D."/>
        </authorList>
    </citation>
    <scope>NUCLEOTIDE SEQUENCE [LARGE SCALE GENOMIC DNA]</scope>
    <source>
        <strain evidence="2">BH-2024</strain>
    </source>
</reference>
<feature type="region of interest" description="Disordered" evidence="1">
    <location>
        <begin position="36"/>
        <end position="179"/>
    </location>
</feature>
<feature type="compositionally biased region" description="Basic residues" evidence="1">
    <location>
        <begin position="86"/>
        <end position="99"/>
    </location>
</feature>